<protein>
    <submittedName>
        <fullName evidence="2">DUF4260 family protein</fullName>
    </submittedName>
</protein>
<sequence length="120" mass="13011">MSALPATARHVLRRTAWAALAVFLLAFLALEVVNHGVPALIAGLLLLLVPDLPKRLGNGSRKALAWHNFLHRPWIPLAVLVVYSAGGLGDWVPLFTAGLGWLAHIAVERVFGGGRRVRTR</sequence>
<keyword evidence="1" id="KW-0472">Membrane</keyword>
<evidence type="ECO:0000313" key="3">
    <source>
        <dbReference type="Proteomes" id="UP001440984"/>
    </source>
</evidence>
<proteinExistence type="predicted"/>
<dbReference type="EMBL" id="JBDZYD010000002">
    <property type="protein sequence ID" value="MEQ0558519.1"/>
    <property type="molecule type" value="Genomic_DNA"/>
</dbReference>
<dbReference type="Proteomes" id="UP001440984">
    <property type="component" value="Unassembled WGS sequence"/>
</dbReference>
<gene>
    <name evidence="2" type="ORF">ABJI51_05525</name>
</gene>
<name>A0ABV0L976_9PSEU</name>
<keyword evidence="3" id="KW-1185">Reference proteome</keyword>
<accession>A0ABV0L976</accession>
<keyword evidence="1" id="KW-1133">Transmembrane helix</keyword>
<organism evidence="2 3">
    <name type="scientific">Amycolatopsis melonis</name>
    <dbReference type="NCBI Taxonomy" id="3156488"/>
    <lineage>
        <taxon>Bacteria</taxon>
        <taxon>Bacillati</taxon>
        <taxon>Actinomycetota</taxon>
        <taxon>Actinomycetes</taxon>
        <taxon>Pseudonocardiales</taxon>
        <taxon>Pseudonocardiaceae</taxon>
        <taxon>Amycolatopsis</taxon>
    </lineage>
</organism>
<dbReference type="Pfam" id="PF14079">
    <property type="entry name" value="DUF4260"/>
    <property type="match status" value="1"/>
</dbReference>
<feature type="transmembrane region" description="Helical" evidence="1">
    <location>
        <begin position="91"/>
        <end position="111"/>
    </location>
</feature>
<comment type="caution">
    <text evidence="2">The sequence shown here is derived from an EMBL/GenBank/DDBJ whole genome shotgun (WGS) entry which is preliminary data.</text>
</comment>
<evidence type="ECO:0000256" key="1">
    <source>
        <dbReference type="SAM" id="Phobius"/>
    </source>
</evidence>
<evidence type="ECO:0000313" key="2">
    <source>
        <dbReference type="EMBL" id="MEQ0558519.1"/>
    </source>
</evidence>
<reference evidence="2 3" key="1">
    <citation type="submission" date="2024-05" db="EMBL/GenBank/DDBJ databases">
        <authorList>
            <person name="Zhao H."/>
            <person name="Xu Y."/>
            <person name="Lin S."/>
            <person name="Spain J.C."/>
            <person name="Zhou N.-Y."/>
        </authorList>
    </citation>
    <scope>NUCLEOTIDE SEQUENCE [LARGE SCALE GENOMIC DNA]</scope>
    <source>
        <strain evidence="2 3">NEAU-NG30</strain>
    </source>
</reference>
<dbReference type="RefSeq" id="WP_348947927.1">
    <property type="nucleotide sequence ID" value="NZ_JBDZYD010000002.1"/>
</dbReference>
<keyword evidence="1" id="KW-0812">Transmembrane</keyword>
<dbReference type="InterPro" id="IPR025356">
    <property type="entry name" value="DUF4260"/>
</dbReference>